<evidence type="ECO:0000259" key="1">
    <source>
        <dbReference type="Pfam" id="PF13472"/>
    </source>
</evidence>
<dbReference type="PANTHER" id="PTHR30383">
    <property type="entry name" value="THIOESTERASE 1/PROTEASE 1/LYSOPHOSPHOLIPASE L1"/>
    <property type="match status" value="1"/>
</dbReference>
<evidence type="ECO:0000313" key="3">
    <source>
        <dbReference type="Proteomes" id="UP000321907"/>
    </source>
</evidence>
<gene>
    <name evidence="2" type="ORF">FUA23_09320</name>
</gene>
<sequence length="220" mass="24771">MLRPFLFTLTLLLMETTCFGQNDFANLARYADHNEVRAEMTNEVVFLGNSITDSWYARDTAFFESNNFVGRGISGQTSEQLLLRFRPDVVNLKPKTVVIHIGTNDVAENTRPYSEDYTVGNIASMIDIADQNDIRVVLASVLPATGFSWRPALGDRSAMIVALNKRLKQLAEEKNVDYLDYHSALKNDQNGMDKELAPDGVHPTMKGYGMMKEMVLKVLR</sequence>
<protein>
    <recommendedName>
        <fullName evidence="1">SGNH hydrolase-type esterase domain-containing protein</fullName>
    </recommendedName>
</protein>
<dbReference type="AlphaFoldDB" id="A0A5C7FIG6"/>
<comment type="caution">
    <text evidence="2">The sequence shown here is derived from an EMBL/GenBank/DDBJ whole genome shotgun (WGS) entry which is preliminary data.</text>
</comment>
<dbReference type="SUPFAM" id="SSF52266">
    <property type="entry name" value="SGNH hydrolase"/>
    <property type="match status" value="1"/>
</dbReference>
<dbReference type="Gene3D" id="3.40.50.1110">
    <property type="entry name" value="SGNH hydrolase"/>
    <property type="match status" value="1"/>
</dbReference>
<keyword evidence="3" id="KW-1185">Reference proteome</keyword>
<evidence type="ECO:0000313" key="2">
    <source>
        <dbReference type="EMBL" id="TXF89639.1"/>
    </source>
</evidence>
<reference evidence="2 3" key="1">
    <citation type="submission" date="2019-08" db="EMBL/GenBank/DDBJ databases">
        <title>Lewinella sp. strain SSH13 Genome sequencing and assembly.</title>
        <authorList>
            <person name="Kim I."/>
        </authorList>
    </citation>
    <scope>NUCLEOTIDE SEQUENCE [LARGE SCALE GENOMIC DNA]</scope>
    <source>
        <strain evidence="2 3">SSH13</strain>
    </source>
</reference>
<dbReference type="Proteomes" id="UP000321907">
    <property type="component" value="Unassembled WGS sequence"/>
</dbReference>
<dbReference type="InterPro" id="IPR051532">
    <property type="entry name" value="Ester_Hydrolysis_Enzymes"/>
</dbReference>
<dbReference type="EMBL" id="VOXD01000012">
    <property type="protein sequence ID" value="TXF89639.1"/>
    <property type="molecule type" value="Genomic_DNA"/>
</dbReference>
<dbReference type="PANTHER" id="PTHR30383:SF5">
    <property type="entry name" value="SGNH HYDROLASE-TYPE ESTERASE DOMAIN-CONTAINING PROTEIN"/>
    <property type="match status" value="1"/>
</dbReference>
<dbReference type="Pfam" id="PF13472">
    <property type="entry name" value="Lipase_GDSL_2"/>
    <property type="match status" value="1"/>
</dbReference>
<organism evidence="2 3">
    <name type="scientific">Neolewinella aurantiaca</name>
    <dbReference type="NCBI Taxonomy" id="2602767"/>
    <lineage>
        <taxon>Bacteria</taxon>
        <taxon>Pseudomonadati</taxon>
        <taxon>Bacteroidota</taxon>
        <taxon>Saprospiria</taxon>
        <taxon>Saprospirales</taxon>
        <taxon>Lewinellaceae</taxon>
        <taxon>Neolewinella</taxon>
    </lineage>
</organism>
<name>A0A5C7FIG6_9BACT</name>
<feature type="domain" description="SGNH hydrolase-type esterase" evidence="1">
    <location>
        <begin position="46"/>
        <end position="208"/>
    </location>
</feature>
<dbReference type="InterPro" id="IPR036514">
    <property type="entry name" value="SGNH_hydro_sf"/>
</dbReference>
<dbReference type="GO" id="GO:0004622">
    <property type="term" value="F:phosphatidylcholine lysophospholipase activity"/>
    <property type="evidence" value="ECO:0007669"/>
    <property type="project" value="TreeGrafter"/>
</dbReference>
<dbReference type="OrthoDB" id="9794725at2"/>
<dbReference type="RefSeq" id="WP_147930469.1">
    <property type="nucleotide sequence ID" value="NZ_VOXD01000012.1"/>
</dbReference>
<accession>A0A5C7FIG6</accession>
<proteinExistence type="predicted"/>
<dbReference type="InterPro" id="IPR013830">
    <property type="entry name" value="SGNH_hydro"/>
</dbReference>